<dbReference type="KEGG" id="smo:SELMODRAFT_431854"/>
<evidence type="ECO:0000256" key="1">
    <source>
        <dbReference type="SAM" id="MobiDB-lite"/>
    </source>
</evidence>
<dbReference type="InParanoid" id="D8TE06"/>
<dbReference type="EMBL" id="GL377737">
    <property type="protein sequence ID" value="EFJ05110.1"/>
    <property type="molecule type" value="Genomic_DNA"/>
</dbReference>
<protein>
    <submittedName>
        <fullName evidence="2">Uncharacterized protein</fullName>
    </submittedName>
</protein>
<dbReference type="Gramene" id="EFJ05110">
    <property type="protein sequence ID" value="EFJ05110"/>
    <property type="gene ID" value="SELMODRAFT_431854"/>
</dbReference>
<evidence type="ECO:0000313" key="2">
    <source>
        <dbReference type="EMBL" id="EFJ05110.1"/>
    </source>
</evidence>
<reference evidence="2 3" key="1">
    <citation type="journal article" date="2011" name="Science">
        <title>The Selaginella genome identifies genetic changes associated with the evolution of vascular plants.</title>
        <authorList>
            <person name="Banks J.A."/>
            <person name="Nishiyama T."/>
            <person name="Hasebe M."/>
            <person name="Bowman J.L."/>
            <person name="Gribskov M."/>
            <person name="dePamphilis C."/>
            <person name="Albert V.A."/>
            <person name="Aono N."/>
            <person name="Aoyama T."/>
            <person name="Ambrose B.A."/>
            <person name="Ashton N.W."/>
            <person name="Axtell M.J."/>
            <person name="Barker E."/>
            <person name="Barker M.S."/>
            <person name="Bennetzen J.L."/>
            <person name="Bonawitz N.D."/>
            <person name="Chapple C."/>
            <person name="Cheng C."/>
            <person name="Correa L.G."/>
            <person name="Dacre M."/>
            <person name="DeBarry J."/>
            <person name="Dreyer I."/>
            <person name="Elias M."/>
            <person name="Engstrom E.M."/>
            <person name="Estelle M."/>
            <person name="Feng L."/>
            <person name="Finet C."/>
            <person name="Floyd S.K."/>
            <person name="Frommer W.B."/>
            <person name="Fujita T."/>
            <person name="Gramzow L."/>
            <person name="Gutensohn M."/>
            <person name="Harholt J."/>
            <person name="Hattori M."/>
            <person name="Heyl A."/>
            <person name="Hirai T."/>
            <person name="Hiwatashi Y."/>
            <person name="Ishikawa M."/>
            <person name="Iwata M."/>
            <person name="Karol K.G."/>
            <person name="Koehler B."/>
            <person name="Kolukisaoglu U."/>
            <person name="Kubo M."/>
            <person name="Kurata T."/>
            <person name="Lalonde S."/>
            <person name="Li K."/>
            <person name="Li Y."/>
            <person name="Litt A."/>
            <person name="Lyons E."/>
            <person name="Manning G."/>
            <person name="Maruyama T."/>
            <person name="Michael T.P."/>
            <person name="Mikami K."/>
            <person name="Miyazaki S."/>
            <person name="Morinaga S."/>
            <person name="Murata T."/>
            <person name="Mueller-Roeber B."/>
            <person name="Nelson D.R."/>
            <person name="Obara M."/>
            <person name="Oguri Y."/>
            <person name="Olmstead R.G."/>
            <person name="Onodera N."/>
            <person name="Petersen B.L."/>
            <person name="Pils B."/>
            <person name="Prigge M."/>
            <person name="Rensing S.A."/>
            <person name="Riano-Pachon D.M."/>
            <person name="Roberts A.W."/>
            <person name="Sato Y."/>
            <person name="Scheller H.V."/>
            <person name="Schulz B."/>
            <person name="Schulz C."/>
            <person name="Shakirov E.V."/>
            <person name="Shibagaki N."/>
            <person name="Shinohara N."/>
            <person name="Shippen D.E."/>
            <person name="Soerensen I."/>
            <person name="Sotooka R."/>
            <person name="Sugimoto N."/>
            <person name="Sugita M."/>
            <person name="Sumikawa N."/>
            <person name="Tanurdzic M."/>
            <person name="Theissen G."/>
            <person name="Ulvskov P."/>
            <person name="Wakazuki S."/>
            <person name="Weng J.K."/>
            <person name="Willats W.W."/>
            <person name="Wipf D."/>
            <person name="Wolf P.G."/>
            <person name="Yang L."/>
            <person name="Zimmer A.D."/>
            <person name="Zhu Q."/>
            <person name="Mitros T."/>
            <person name="Hellsten U."/>
            <person name="Loque D."/>
            <person name="Otillar R."/>
            <person name="Salamov A."/>
            <person name="Schmutz J."/>
            <person name="Shapiro H."/>
            <person name="Lindquist E."/>
            <person name="Lucas S."/>
            <person name="Rokhsar D."/>
            <person name="Grigoriev I.V."/>
        </authorList>
    </citation>
    <scope>NUCLEOTIDE SEQUENCE [LARGE SCALE GENOMIC DNA]</scope>
</reference>
<evidence type="ECO:0000313" key="3">
    <source>
        <dbReference type="Proteomes" id="UP000001514"/>
    </source>
</evidence>
<dbReference type="Proteomes" id="UP000001514">
    <property type="component" value="Unassembled WGS sequence"/>
</dbReference>
<gene>
    <name evidence="2" type="ORF">SELMODRAFT_431854</name>
</gene>
<feature type="compositionally biased region" description="Basic and acidic residues" evidence="1">
    <location>
        <begin position="116"/>
        <end position="131"/>
    </location>
</feature>
<feature type="region of interest" description="Disordered" evidence="1">
    <location>
        <begin position="187"/>
        <end position="223"/>
    </location>
</feature>
<dbReference type="AlphaFoldDB" id="D8TE06"/>
<name>D8TE06_SELML</name>
<keyword evidence="3" id="KW-1185">Reference proteome</keyword>
<proteinExistence type="predicted"/>
<sequence length="253" mass="28566">MRLKILRSGTLIMPKTIPRSFVALKDALRESYKFKFNPCVSPRDAGLLSQLSAGGCHGVIEHLKRPMMWVVVKFDKWQRTGASSTLNGMACGSKRTRVYIPPMIDICDKTRGDIRIKSENKTHSGRNDRDQTLSSNGEDTREVQKQLHAQLELQIEAQAKNLKNMFQFQQKVEVNQQCKKEPKEAAPAALRSTETKAAAQTPKCLEPASKKSKISEEQRQNSITIDDGTQRLYTSCFIGIASRKGEHSPYLWE</sequence>
<accession>D8TE06</accession>
<organism evidence="3">
    <name type="scientific">Selaginella moellendorffii</name>
    <name type="common">Spikemoss</name>
    <dbReference type="NCBI Taxonomy" id="88036"/>
    <lineage>
        <taxon>Eukaryota</taxon>
        <taxon>Viridiplantae</taxon>
        <taxon>Streptophyta</taxon>
        <taxon>Embryophyta</taxon>
        <taxon>Tracheophyta</taxon>
        <taxon>Lycopodiopsida</taxon>
        <taxon>Selaginellales</taxon>
        <taxon>Selaginellaceae</taxon>
        <taxon>Selaginella</taxon>
    </lineage>
</organism>
<feature type="region of interest" description="Disordered" evidence="1">
    <location>
        <begin position="116"/>
        <end position="143"/>
    </location>
</feature>
<dbReference type="HOGENOM" id="CLU_1100070_0_0_1"/>